<dbReference type="GO" id="GO:0016787">
    <property type="term" value="F:hydrolase activity"/>
    <property type="evidence" value="ECO:0007669"/>
    <property type="project" value="UniProtKB-KW"/>
</dbReference>
<organism evidence="2 3">
    <name type="scientific">Parathielavia appendiculata</name>
    <dbReference type="NCBI Taxonomy" id="2587402"/>
    <lineage>
        <taxon>Eukaryota</taxon>
        <taxon>Fungi</taxon>
        <taxon>Dikarya</taxon>
        <taxon>Ascomycota</taxon>
        <taxon>Pezizomycotina</taxon>
        <taxon>Sordariomycetes</taxon>
        <taxon>Sordariomycetidae</taxon>
        <taxon>Sordariales</taxon>
        <taxon>Chaetomiaceae</taxon>
        <taxon>Parathielavia</taxon>
    </lineage>
</organism>
<dbReference type="GeneID" id="87828679"/>
<feature type="region of interest" description="Disordered" evidence="1">
    <location>
        <begin position="531"/>
        <end position="587"/>
    </location>
</feature>
<comment type="caution">
    <text evidence="2">The sequence shown here is derived from an EMBL/GenBank/DDBJ whole genome shotgun (WGS) entry which is preliminary data.</text>
</comment>
<dbReference type="AlphaFoldDB" id="A0AAN6Z940"/>
<feature type="compositionally biased region" description="Polar residues" evidence="1">
    <location>
        <begin position="567"/>
        <end position="584"/>
    </location>
</feature>
<evidence type="ECO:0000313" key="2">
    <source>
        <dbReference type="EMBL" id="KAK4129501.1"/>
    </source>
</evidence>
<proteinExistence type="predicted"/>
<dbReference type="PANTHER" id="PTHR31047:SF2">
    <property type="entry name" value="DUF1237 DOMAIN-CONTAINING PROTEIN"/>
    <property type="match status" value="1"/>
</dbReference>
<gene>
    <name evidence="2" type="ORF">N657DRAFT_640139</name>
</gene>
<feature type="region of interest" description="Disordered" evidence="1">
    <location>
        <begin position="46"/>
        <end position="87"/>
    </location>
</feature>
<keyword evidence="2" id="KW-0378">Hydrolase</keyword>
<dbReference type="InterPro" id="IPR008313">
    <property type="entry name" value="GH125"/>
</dbReference>
<dbReference type="SMART" id="SM01149">
    <property type="entry name" value="DUF1237"/>
    <property type="match status" value="1"/>
</dbReference>
<evidence type="ECO:0000256" key="1">
    <source>
        <dbReference type="SAM" id="MobiDB-lite"/>
    </source>
</evidence>
<reference evidence="2" key="2">
    <citation type="submission" date="2023-05" db="EMBL/GenBank/DDBJ databases">
        <authorList>
            <consortium name="Lawrence Berkeley National Laboratory"/>
            <person name="Steindorff A."/>
            <person name="Hensen N."/>
            <person name="Bonometti L."/>
            <person name="Westerberg I."/>
            <person name="Brannstrom I.O."/>
            <person name="Guillou S."/>
            <person name="Cros-Aarteil S."/>
            <person name="Calhoun S."/>
            <person name="Haridas S."/>
            <person name="Kuo A."/>
            <person name="Mondo S."/>
            <person name="Pangilinan J."/>
            <person name="Riley R."/>
            <person name="Labutti K."/>
            <person name="Andreopoulos B."/>
            <person name="Lipzen A."/>
            <person name="Chen C."/>
            <person name="Yanf M."/>
            <person name="Daum C."/>
            <person name="Ng V."/>
            <person name="Clum A."/>
            <person name="Ohm R."/>
            <person name="Martin F."/>
            <person name="Silar P."/>
            <person name="Natvig D."/>
            <person name="Lalanne C."/>
            <person name="Gautier V."/>
            <person name="Ament-Velasquez S.L."/>
            <person name="Kruys A."/>
            <person name="Hutchinson M.I."/>
            <person name="Powell A.J."/>
            <person name="Barry K."/>
            <person name="Miller A.N."/>
            <person name="Grigoriev I.V."/>
            <person name="Debuchy R."/>
            <person name="Gladieux P."/>
            <person name="Thoren M.H."/>
            <person name="Johannesson H."/>
        </authorList>
    </citation>
    <scope>NUCLEOTIDE SEQUENCE</scope>
    <source>
        <strain evidence="2">CBS 731.68</strain>
    </source>
</reference>
<dbReference type="GO" id="GO:0005975">
    <property type="term" value="P:carbohydrate metabolic process"/>
    <property type="evidence" value="ECO:0007669"/>
    <property type="project" value="InterPro"/>
</dbReference>
<dbReference type="Gene3D" id="1.50.10.10">
    <property type="match status" value="1"/>
</dbReference>
<dbReference type="Pfam" id="PF06824">
    <property type="entry name" value="Glyco_hydro_125"/>
    <property type="match status" value="1"/>
</dbReference>
<accession>A0AAN6Z940</accession>
<dbReference type="InterPro" id="IPR012341">
    <property type="entry name" value="6hp_glycosidase-like_sf"/>
</dbReference>
<reference evidence="2" key="1">
    <citation type="journal article" date="2023" name="Mol. Phylogenet. Evol.">
        <title>Genome-scale phylogeny and comparative genomics of the fungal order Sordariales.</title>
        <authorList>
            <person name="Hensen N."/>
            <person name="Bonometti L."/>
            <person name="Westerberg I."/>
            <person name="Brannstrom I.O."/>
            <person name="Guillou S."/>
            <person name="Cros-Aarteil S."/>
            <person name="Calhoun S."/>
            <person name="Haridas S."/>
            <person name="Kuo A."/>
            <person name="Mondo S."/>
            <person name="Pangilinan J."/>
            <person name="Riley R."/>
            <person name="LaButti K."/>
            <person name="Andreopoulos B."/>
            <person name="Lipzen A."/>
            <person name="Chen C."/>
            <person name="Yan M."/>
            <person name="Daum C."/>
            <person name="Ng V."/>
            <person name="Clum A."/>
            <person name="Steindorff A."/>
            <person name="Ohm R.A."/>
            <person name="Martin F."/>
            <person name="Silar P."/>
            <person name="Natvig D.O."/>
            <person name="Lalanne C."/>
            <person name="Gautier V."/>
            <person name="Ament-Velasquez S.L."/>
            <person name="Kruys A."/>
            <person name="Hutchinson M.I."/>
            <person name="Powell A.J."/>
            <person name="Barry K."/>
            <person name="Miller A.N."/>
            <person name="Grigoriev I.V."/>
            <person name="Debuchy R."/>
            <person name="Gladieux P."/>
            <person name="Hiltunen Thoren M."/>
            <person name="Johannesson H."/>
        </authorList>
    </citation>
    <scope>NUCLEOTIDE SEQUENCE</scope>
    <source>
        <strain evidence="2">CBS 731.68</strain>
    </source>
</reference>
<dbReference type="Proteomes" id="UP001302602">
    <property type="component" value="Unassembled WGS sequence"/>
</dbReference>
<dbReference type="PANTHER" id="PTHR31047">
    <property type="entry name" value="MEIOTICALLY UP-REGULATED GENE 157 PROTEIN"/>
    <property type="match status" value="1"/>
</dbReference>
<sequence length="728" mass="80151">MVLPFLASPRRGRLLGNAILLTTLVLWLGYRTPLSTVHEPFDLHSGLPPNVPKVQKQSDDHTGPSQNHSGQGVGKAENSLYPPSTPDIFNDIDEGDVDVVLATTSTTTISSRSILITTTAATDSTRSNPTPTVQCLDFETLQKQKPGPLSEGRRKFPYVRPPPECRKFRLPALEALIDRMKTVIRDPDLFRLFENSYSNTLDTMIKWRGYAMKKDNVTGEATKTDEELTYVITGDIDAMWLRDSASQVYSYLPLLEASKDPNSLASLWRGLINAHSRYIIISPYCHSFQPPPESGIEPTRNGAYHNNHPNPPYDPTLVFDCKWELDSLASFLQISAAYYTRTGDLDFFAKYSWVDAVQAAVDASAAMRLGTYDEEGHVLPSAWTFTGWTNRGSETLTNDGLGNPVKENGMVRSAFRPSDDACIFQLLTPSNMMFAAYLEQASHIMQELADGRLSDKAANLTTEMRKLAKGIRGGIALDAVVTHRDFGEIFAYEVDGYGGANLMDDANVPSLLAMPLWNYTLPAKAGKKLVKSVKHNPRDEAIATDTSEDAEPSMISHSRSRRPASTAGDSDTTTKSSNLASSPTENEHDYAKIYQNTRNFVLSMANPYFAKGPVLSAVGGPHLGPGKGWPMAAIVAALTAFEDLAGFASLRERDEAVTEQLYAVLNSTAGTGVVHETVNAWNEADWTRSWFGWANGLFGELIIRIAEDETRRGLLGTKEGLLGRSWQY</sequence>
<dbReference type="RefSeq" id="XP_062653272.1">
    <property type="nucleotide sequence ID" value="XM_062791910.1"/>
</dbReference>
<keyword evidence="3" id="KW-1185">Reference proteome</keyword>
<dbReference type="SUPFAM" id="SSF48208">
    <property type="entry name" value="Six-hairpin glycosidases"/>
    <property type="match status" value="2"/>
</dbReference>
<name>A0AAN6Z940_9PEZI</name>
<dbReference type="EMBL" id="MU853223">
    <property type="protein sequence ID" value="KAK4129501.1"/>
    <property type="molecule type" value="Genomic_DNA"/>
</dbReference>
<protein>
    <submittedName>
        <fullName evidence="2">Glycoside hydrolase family 125 protein</fullName>
    </submittedName>
</protein>
<dbReference type="InterPro" id="IPR008928">
    <property type="entry name" value="6-hairpin_glycosidase_sf"/>
</dbReference>
<evidence type="ECO:0000313" key="3">
    <source>
        <dbReference type="Proteomes" id="UP001302602"/>
    </source>
</evidence>